<keyword evidence="1" id="KW-0863">Zinc-finger</keyword>
<feature type="compositionally biased region" description="Polar residues" evidence="3">
    <location>
        <begin position="483"/>
        <end position="497"/>
    </location>
</feature>
<name>A0A0G4GV99_VITBC</name>
<evidence type="ECO:0000256" key="3">
    <source>
        <dbReference type="SAM" id="MobiDB-lite"/>
    </source>
</evidence>
<dbReference type="Proteomes" id="UP000041254">
    <property type="component" value="Unassembled WGS sequence"/>
</dbReference>
<dbReference type="PhylomeDB" id="A0A0G4GV99"/>
<accession>A0A0G4GV99</accession>
<dbReference type="SUPFAM" id="SSF57850">
    <property type="entry name" value="RING/U-box"/>
    <property type="match status" value="1"/>
</dbReference>
<keyword evidence="4" id="KW-0732">Signal</keyword>
<evidence type="ECO:0000256" key="1">
    <source>
        <dbReference type="PROSITE-ProRule" id="PRU00175"/>
    </source>
</evidence>
<dbReference type="AlphaFoldDB" id="A0A0G4GV99"/>
<feature type="domain" description="RING-type" evidence="5">
    <location>
        <begin position="988"/>
        <end position="1035"/>
    </location>
</feature>
<evidence type="ECO:0000313" key="7">
    <source>
        <dbReference type="Proteomes" id="UP000041254"/>
    </source>
</evidence>
<feature type="coiled-coil region" evidence="2">
    <location>
        <begin position="724"/>
        <end position="772"/>
    </location>
</feature>
<organism evidence="6 7">
    <name type="scientific">Vitrella brassicaformis (strain CCMP3155)</name>
    <dbReference type="NCBI Taxonomy" id="1169540"/>
    <lineage>
        <taxon>Eukaryota</taxon>
        <taxon>Sar</taxon>
        <taxon>Alveolata</taxon>
        <taxon>Colpodellida</taxon>
        <taxon>Vitrellaceae</taxon>
        <taxon>Vitrella</taxon>
    </lineage>
</organism>
<dbReference type="InParanoid" id="A0A0G4GV99"/>
<protein>
    <recommendedName>
        <fullName evidence="5">RING-type domain-containing protein</fullName>
    </recommendedName>
</protein>
<sequence>MLSAVLFALALTATPSGSFPAADFDEADDGFIDEEEDGADEPARVLEVTMSSEGALSMLRAIRENIADSTQPEEEAPQYGGDLTRLLQTPNLTANVEREAVDLPVHIVRVGDRVDEAVLATFVQLLDRHDDSVFRAATSMLAGIPIAASEGSVGEIHRVVAAVLFEQQAVSKLSRLLLSPYGPASSDAMYVALLALHQIAREIPETIAISMRQIMDRDVVPNLRTVYQSQSGTNNVSTSGDMSTTMATLLLSCSLALSFGRKLDNEMAVRYAVEHGCFDAACDVVEHKTVRKTAAYSTLVMSLEAEALLELKLLSGGASEAFRRRVAKIIMGRSSCKRAIEKRASGSGDGARKAKAIASWVRMYEVTGLYRLPRRDDLVSSPWALSAAVALFAVLLGLSALWRFVVRPGQQRRQQRLAEDAAARLIAEEEAKRSRGQGRGRRGHARQPNAASAARRPTAQPFFAAAAHDSGIASATTTSTSSHSGCLTPTAAASSGGFQPASVSGGGSADQQQQEHQVEAMADSGGQWTQTAARHRKKKGRRAGSGSAADGSASQQLAGQASTSVSASPSGETAPPQPLPSTAGSISGGTRGYAVTGGMAHRPQRRPFRPGAPPLVTPPLKQHSSSSTESRGAAPAAADGCFRVGGHEGADFAGELSSGTTAVTLSSPPSSPSDDPEWVRGMEAAWSEWDTGRGDGHHSHDPPEQQRRAEAAAADDAHSVDPARAMALEQKQQAVDRLQELRCELDGKLAAIASFEQRKAKLIRDKETAMRNAPKSVDELDEVVRAGGVEGIRQFSAEVEAEKAALQPIYDAALAKIQQLSSGSTAVEVPHREREQDTATEGAAAASGSSSADAGGLCGPLEGGSSSGARVDDDIGGLGLDEQLAMLTQRISEVEQQLGSGELDRRLRCLSHEVGKLQSRVDAIKMDTHNKHSMACLSSIHTVAEATAFLARVMGRIQQLDGLVIRAHQEENRQLQRRIDDREDDESCAVCHDGRRTVVLIGKAPSGCRHRCLCVTCWHKSYAPGRGSTQCPICRSDIDYRQSGPTI</sequence>
<feature type="compositionally biased region" description="Basic residues" evidence="3">
    <location>
        <begin position="533"/>
        <end position="542"/>
    </location>
</feature>
<keyword evidence="1" id="KW-0862">Zinc</keyword>
<evidence type="ECO:0000256" key="2">
    <source>
        <dbReference type="SAM" id="Coils"/>
    </source>
</evidence>
<keyword evidence="1" id="KW-0479">Metal-binding</keyword>
<gene>
    <name evidence="6" type="ORF">Vbra_18754</name>
</gene>
<feature type="compositionally biased region" description="Low complexity" evidence="3">
    <location>
        <begin position="544"/>
        <end position="562"/>
    </location>
</feature>
<dbReference type="InterPro" id="IPR001841">
    <property type="entry name" value="Znf_RING"/>
</dbReference>
<feature type="region of interest" description="Disordered" evidence="3">
    <location>
        <begin position="689"/>
        <end position="719"/>
    </location>
</feature>
<feature type="compositionally biased region" description="Basic and acidic residues" evidence="3">
    <location>
        <begin position="690"/>
        <end position="719"/>
    </location>
</feature>
<dbReference type="InterPro" id="IPR013083">
    <property type="entry name" value="Znf_RING/FYVE/PHD"/>
</dbReference>
<dbReference type="OrthoDB" id="6108at2759"/>
<feature type="region of interest" description="Disordered" evidence="3">
    <location>
        <begin position="429"/>
        <end position="457"/>
    </location>
</feature>
<evidence type="ECO:0000313" key="6">
    <source>
        <dbReference type="EMBL" id="CEM34792.1"/>
    </source>
</evidence>
<feature type="chain" id="PRO_5005190719" description="RING-type domain-containing protein" evidence="4">
    <location>
        <begin position="19"/>
        <end position="1047"/>
    </location>
</feature>
<reference evidence="6 7" key="1">
    <citation type="submission" date="2014-11" db="EMBL/GenBank/DDBJ databases">
        <authorList>
            <person name="Zhu J."/>
            <person name="Qi W."/>
            <person name="Song R."/>
        </authorList>
    </citation>
    <scope>NUCLEOTIDE SEQUENCE [LARGE SCALE GENOMIC DNA]</scope>
</reference>
<feature type="signal peptide" evidence="4">
    <location>
        <begin position="1"/>
        <end position="18"/>
    </location>
</feature>
<dbReference type="InterPro" id="IPR011989">
    <property type="entry name" value="ARM-like"/>
</dbReference>
<dbReference type="Pfam" id="PF13920">
    <property type="entry name" value="zf-C3HC4_3"/>
    <property type="match status" value="1"/>
</dbReference>
<dbReference type="Gene3D" id="3.30.40.10">
    <property type="entry name" value="Zinc/RING finger domain, C3HC4 (zinc finger)"/>
    <property type="match status" value="1"/>
</dbReference>
<dbReference type="GO" id="GO:0008270">
    <property type="term" value="F:zinc ion binding"/>
    <property type="evidence" value="ECO:0007669"/>
    <property type="project" value="UniProtKB-KW"/>
</dbReference>
<feature type="compositionally biased region" description="Low complexity" evidence="3">
    <location>
        <begin position="842"/>
        <end position="855"/>
    </location>
</feature>
<feature type="region of interest" description="Disordered" evidence="3">
    <location>
        <begin position="474"/>
        <end position="640"/>
    </location>
</feature>
<dbReference type="Gene3D" id="1.25.10.10">
    <property type="entry name" value="Leucine-rich Repeat Variant"/>
    <property type="match status" value="1"/>
</dbReference>
<keyword evidence="2" id="KW-0175">Coiled coil</keyword>
<dbReference type="PROSITE" id="PS50089">
    <property type="entry name" value="ZF_RING_2"/>
    <property type="match status" value="1"/>
</dbReference>
<evidence type="ECO:0000259" key="5">
    <source>
        <dbReference type="PROSITE" id="PS50089"/>
    </source>
</evidence>
<keyword evidence="7" id="KW-1185">Reference proteome</keyword>
<feature type="compositionally biased region" description="Gly residues" evidence="3">
    <location>
        <begin position="856"/>
        <end position="866"/>
    </location>
</feature>
<dbReference type="VEuPathDB" id="CryptoDB:Vbra_18754"/>
<evidence type="ECO:0000256" key="4">
    <source>
        <dbReference type="SAM" id="SignalP"/>
    </source>
</evidence>
<feature type="compositionally biased region" description="Basic residues" evidence="3">
    <location>
        <begin position="434"/>
        <end position="445"/>
    </location>
</feature>
<dbReference type="EMBL" id="CDMY01000831">
    <property type="protein sequence ID" value="CEM34792.1"/>
    <property type="molecule type" value="Genomic_DNA"/>
</dbReference>
<proteinExistence type="predicted"/>
<feature type="region of interest" description="Disordered" evidence="3">
    <location>
        <begin position="823"/>
        <end position="873"/>
    </location>
</feature>